<proteinExistence type="predicted"/>
<sequence>MYAPLFSSYSQKLLALKATRVDFAVEILLGQALDGLNVNPHNSYLNILESSSSAEFARSITLFEEALACVERKSSPTYTQGVSEIFSKRYSFANEDRIKALNLVAFEKIVADIVSSLTDEPSMALSRTRLRPLAVEEVEMALKFHLPGVDLNSIYVTDFATDDFGDRIITSSTKLVDQLLGYFDNDEIPCHGRDGAVYSVPYSGKEEHRHPQLTAGYLNDLLIKVLPGFLI</sequence>
<gene>
    <name evidence="1" type="ORF">KSS97_05720</name>
</gene>
<organism evidence="1 2">
    <name type="scientific">Pseudomonas canavaninivorans</name>
    <dbReference type="NCBI Taxonomy" id="2842348"/>
    <lineage>
        <taxon>Bacteria</taxon>
        <taxon>Pseudomonadati</taxon>
        <taxon>Pseudomonadota</taxon>
        <taxon>Gammaproteobacteria</taxon>
        <taxon>Pseudomonadales</taxon>
        <taxon>Pseudomonadaceae</taxon>
        <taxon>Pseudomonas</taxon>
    </lineage>
</organism>
<keyword evidence="2" id="KW-1185">Reference proteome</keyword>
<protein>
    <submittedName>
        <fullName evidence="1">Uncharacterized protein</fullName>
    </submittedName>
</protein>
<dbReference type="RefSeq" id="WP_217861271.1">
    <property type="nucleotide sequence ID" value="NZ_CP077080.1"/>
</dbReference>
<dbReference type="Proteomes" id="UP000824066">
    <property type="component" value="Chromosome"/>
</dbReference>
<accession>A0ABX8QGQ0</accession>
<name>A0ABX8QGQ0_PSECO</name>
<dbReference type="EMBL" id="CP077080">
    <property type="protein sequence ID" value="QXI54443.1"/>
    <property type="molecule type" value="Genomic_DNA"/>
</dbReference>
<reference evidence="1 2" key="1">
    <citation type="journal article" date="2021" name="Microorganisms">
        <title>The Ever-Expanding Pseudomonas Genus: Description of 43 New Species and Partition of the Pseudomonas putida Group.</title>
        <authorList>
            <person name="Girard L."/>
            <person name="Lood C."/>
            <person name="Hofte M."/>
            <person name="Vandamme P."/>
            <person name="Rokni-Zadeh H."/>
            <person name="van Noort V."/>
            <person name="Lavigne R."/>
            <person name="De Mot R."/>
        </authorList>
    </citation>
    <scope>NUCLEOTIDE SEQUENCE [LARGE SCALE GENOMIC DNA]</scope>
    <source>
        <strain evidence="1 2">SWRI17</strain>
    </source>
</reference>
<evidence type="ECO:0000313" key="2">
    <source>
        <dbReference type="Proteomes" id="UP000824066"/>
    </source>
</evidence>
<evidence type="ECO:0000313" key="1">
    <source>
        <dbReference type="EMBL" id="QXI54443.1"/>
    </source>
</evidence>